<reference evidence="2" key="1">
    <citation type="submission" date="2017-05" db="UniProtKB">
        <authorList>
            <consortium name="EnsemblMetazoa"/>
        </authorList>
    </citation>
    <scope>IDENTIFICATION</scope>
</reference>
<sequence length="675" mass="74060">MLSIDSTDINFEKSLLDSGDDFEATLLLRLGANSYNEGNRQRQLAILSEERANYVDQQLSEIGDSITIRDNSLVVVYNCETRSFIQVLALVLGSLGELLLRNPRLSVASAIVFGGVCGMAITKLLMNIAYIRFIFTMCFAVGGSVGAFAGITAFDKLMGYPGGYYHRVTRYRIAVDVARTLLGIVLIFLLFITAMNVHFSMIDSFISIRYDYETHTVSVFFGALMGAVSALTVGPEPMIRQILSGYDTRSSVGLKVLRTCIGIGTGAIVGSIALRGSVGAFAGTTAFDKLMGYPALMEAVSALTVGPEPIIGQISSSGYDTRSSVGLGVLRACSSVARVGQMCPTTIITLATPLRACIGIGTGAMVGSVALNTPEYIILKNHLADVVDLLAGNAPVITQFSNHIFSSGLIPKEPLKAAVAQSPTVIQLSSKDEVARNIDKLYDQFTDLVTDLRTRFEELTSENKVKLIQVTRQAADYLKIRVTSLQADSIDELFDSLQPHYDFLNCSLLRKLTNKFLGGDKLQLSLSQYIDSMDKLLESSQLKHIRSTIKERLSFLPAPTTNKHTVLVVFELHSRWEEMTLENFKSVLKHYFGSNADLFSHIYFDYGSLVVKMLIPTSIYQFVTDTLIVKRSSMNGIGIFQVAVNGRTVLSIDSTDINFEKSLINSRDDLRKQCY</sequence>
<dbReference type="InParanoid" id="A0A1X7TMB7"/>
<organism evidence="2">
    <name type="scientific">Amphimedon queenslandica</name>
    <name type="common">Sponge</name>
    <dbReference type="NCBI Taxonomy" id="400682"/>
    <lineage>
        <taxon>Eukaryota</taxon>
        <taxon>Metazoa</taxon>
        <taxon>Porifera</taxon>
        <taxon>Demospongiae</taxon>
        <taxon>Heteroscleromorpha</taxon>
        <taxon>Haplosclerida</taxon>
        <taxon>Niphatidae</taxon>
        <taxon>Amphimedon</taxon>
    </lineage>
</organism>
<dbReference type="AlphaFoldDB" id="A0A1X7TMB7"/>
<evidence type="ECO:0000256" key="1">
    <source>
        <dbReference type="SAM" id="Phobius"/>
    </source>
</evidence>
<dbReference type="EnsemblMetazoa" id="Aqu2.1.15792_001">
    <property type="protein sequence ID" value="Aqu2.1.15792_001"/>
    <property type="gene ID" value="Aqu2.1.15792"/>
</dbReference>
<feature type="transmembrane region" description="Helical" evidence="1">
    <location>
        <begin position="256"/>
        <end position="274"/>
    </location>
</feature>
<feature type="transmembrane region" description="Helical" evidence="1">
    <location>
        <begin position="175"/>
        <end position="197"/>
    </location>
</feature>
<keyword evidence="1" id="KW-0812">Transmembrane</keyword>
<name>A0A1X7TMB7_AMPQE</name>
<evidence type="ECO:0000313" key="2">
    <source>
        <dbReference type="EnsemblMetazoa" id="Aqu2.1.15792_001"/>
    </source>
</evidence>
<feature type="transmembrane region" description="Helical" evidence="1">
    <location>
        <begin position="217"/>
        <end position="235"/>
    </location>
</feature>
<accession>A0A1X7TMB7</accession>
<keyword evidence="1" id="KW-1133">Transmembrane helix</keyword>
<protein>
    <submittedName>
        <fullName evidence="2">Uncharacterized protein</fullName>
    </submittedName>
</protein>
<keyword evidence="1" id="KW-0472">Membrane</keyword>
<proteinExistence type="predicted"/>
<feature type="transmembrane region" description="Helical" evidence="1">
    <location>
        <begin position="131"/>
        <end position="154"/>
    </location>
</feature>